<dbReference type="AlphaFoldDB" id="A0A1G6GH51"/>
<gene>
    <name evidence="4" type="ORF">SAMN05421737_10154</name>
</gene>
<dbReference type="Pfam" id="PF00440">
    <property type="entry name" value="TetR_N"/>
    <property type="match status" value="1"/>
</dbReference>
<dbReference type="PANTHER" id="PTHR30055:SF199">
    <property type="entry name" value="HTH-TYPE TRANSCRIPTIONAL REGULATOR YTTP-RELATED"/>
    <property type="match status" value="1"/>
</dbReference>
<dbReference type="InterPro" id="IPR001647">
    <property type="entry name" value="HTH_TetR"/>
</dbReference>
<feature type="domain" description="HTH tetR-type" evidence="3">
    <location>
        <begin position="3"/>
        <end position="63"/>
    </location>
</feature>
<keyword evidence="1 2" id="KW-0238">DNA-binding</keyword>
<accession>A0A1G6GH51</accession>
<dbReference type="NCBIfam" id="NF037937">
    <property type="entry name" value="septum_RefZ"/>
    <property type="match status" value="1"/>
</dbReference>
<protein>
    <submittedName>
        <fullName evidence="4">Transcriptional regulator, TetR family</fullName>
    </submittedName>
</protein>
<evidence type="ECO:0000313" key="4">
    <source>
        <dbReference type="EMBL" id="SDB81331.1"/>
    </source>
</evidence>
<dbReference type="InterPro" id="IPR036271">
    <property type="entry name" value="Tet_transcr_reg_TetR-rel_C_sf"/>
</dbReference>
<organism evidence="4 5">
    <name type="scientific">Shouchella lonarensis</name>
    <dbReference type="NCBI Taxonomy" id="1464122"/>
    <lineage>
        <taxon>Bacteria</taxon>
        <taxon>Bacillati</taxon>
        <taxon>Bacillota</taxon>
        <taxon>Bacilli</taxon>
        <taxon>Bacillales</taxon>
        <taxon>Bacillaceae</taxon>
        <taxon>Shouchella</taxon>
    </lineage>
</organism>
<evidence type="ECO:0000256" key="1">
    <source>
        <dbReference type="ARBA" id="ARBA00023125"/>
    </source>
</evidence>
<dbReference type="RefSeq" id="WP_090774314.1">
    <property type="nucleotide sequence ID" value="NZ_FMYM01000001.1"/>
</dbReference>
<dbReference type="GO" id="GO:0000976">
    <property type="term" value="F:transcription cis-regulatory region binding"/>
    <property type="evidence" value="ECO:0007669"/>
    <property type="project" value="TreeGrafter"/>
</dbReference>
<dbReference type="GO" id="GO:0003700">
    <property type="term" value="F:DNA-binding transcription factor activity"/>
    <property type="evidence" value="ECO:0007669"/>
    <property type="project" value="TreeGrafter"/>
</dbReference>
<dbReference type="SUPFAM" id="SSF46689">
    <property type="entry name" value="Homeodomain-like"/>
    <property type="match status" value="1"/>
</dbReference>
<dbReference type="OrthoDB" id="9789566at2"/>
<dbReference type="PROSITE" id="PS50977">
    <property type="entry name" value="HTH_TETR_2"/>
    <property type="match status" value="1"/>
</dbReference>
<dbReference type="PANTHER" id="PTHR30055">
    <property type="entry name" value="HTH-TYPE TRANSCRIPTIONAL REGULATOR RUTR"/>
    <property type="match status" value="1"/>
</dbReference>
<evidence type="ECO:0000313" key="5">
    <source>
        <dbReference type="Proteomes" id="UP000242662"/>
    </source>
</evidence>
<dbReference type="PRINTS" id="PR00455">
    <property type="entry name" value="HTHTETR"/>
</dbReference>
<keyword evidence="5" id="KW-1185">Reference proteome</keyword>
<dbReference type="SUPFAM" id="SSF48498">
    <property type="entry name" value="Tetracyclin repressor-like, C-terminal domain"/>
    <property type="match status" value="1"/>
</dbReference>
<evidence type="ECO:0000256" key="2">
    <source>
        <dbReference type="PROSITE-ProRule" id="PRU00335"/>
    </source>
</evidence>
<proteinExistence type="predicted"/>
<feature type="DNA-binding region" description="H-T-H motif" evidence="2">
    <location>
        <begin position="26"/>
        <end position="45"/>
    </location>
</feature>
<dbReference type="Proteomes" id="UP000242662">
    <property type="component" value="Unassembled WGS sequence"/>
</dbReference>
<sequence length="212" mass="24575">MREDTRASIKEAAVRLFHKNGFHGTSVRDIAKEARVNISLISYYFGGKRALFELLVTDFFEGYIVTIEQSIHLDNNDAAAAIESVFWNVLQYQQSCHLLARMVHREMTLDSVLVREVMSTYLQKEKYFLESLLKKGMAEGNFKRQPLDLLIVQVRNMMILPFTSPQYLRELFQLLPSDANFMLRYMKHVTVWLKTLLGMSANQKEPVGLSLF</sequence>
<evidence type="ECO:0000259" key="3">
    <source>
        <dbReference type="PROSITE" id="PS50977"/>
    </source>
</evidence>
<name>A0A1G6GH51_9BACI</name>
<dbReference type="InterPro" id="IPR050109">
    <property type="entry name" value="HTH-type_TetR-like_transc_reg"/>
</dbReference>
<dbReference type="STRING" id="1464122.SAMN05421737_10154"/>
<reference evidence="5" key="1">
    <citation type="submission" date="2016-09" db="EMBL/GenBank/DDBJ databases">
        <authorList>
            <person name="Varghese N."/>
            <person name="Submissions S."/>
        </authorList>
    </citation>
    <scope>NUCLEOTIDE SEQUENCE [LARGE SCALE GENOMIC DNA]</scope>
    <source>
        <strain evidence="5">25nlg</strain>
    </source>
</reference>
<dbReference type="Gene3D" id="1.10.357.10">
    <property type="entry name" value="Tetracycline Repressor, domain 2"/>
    <property type="match status" value="1"/>
</dbReference>
<dbReference type="InterPro" id="IPR009057">
    <property type="entry name" value="Homeodomain-like_sf"/>
</dbReference>
<dbReference type="EMBL" id="FMYM01000001">
    <property type="protein sequence ID" value="SDB81331.1"/>
    <property type="molecule type" value="Genomic_DNA"/>
</dbReference>